<evidence type="ECO:0000256" key="1">
    <source>
        <dbReference type="SAM" id="MobiDB-lite"/>
    </source>
</evidence>
<feature type="compositionally biased region" description="Polar residues" evidence="1">
    <location>
        <begin position="18"/>
        <end position="34"/>
    </location>
</feature>
<name>A0A5C6BHM9_9BACT</name>
<dbReference type="EMBL" id="SJPT01000017">
    <property type="protein sequence ID" value="TWU11197.1"/>
    <property type="molecule type" value="Genomic_DNA"/>
</dbReference>
<reference evidence="2 3" key="1">
    <citation type="submission" date="2019-02" db="EMBL/GenBank/DDBJ databases">
        <title>Deep-cultivation of Planctomycetes and their phenomic and genomic characterization uncovers novel biology.</title>
        <authorList>
            <person name="Wiegand S."/>
            <person name="Jogler M."/>
            <person name="Boedeker C."/>
            <person name="Pinto D."/>
            <person name="Vollmers J."/>
            <person name="Rivas-Marin E."/>
            <person name="Kohn T."/>
            <person name="Peeters S.H."/>
            <person name="Heuer A."/>
            <person name="Rast P."/>
            <person name="Oberbeckmann S."/>
            <person name="Bunk B."/>
            <person name="Jeske O."/>
            <person name="Meyerdierks A."/>
            <person name="Storesund J.E."/>
            <person name="Kallscheuer N."/>
            <person name="Luecker S."/>
            <person name="Lage O.M."/>
            <person name="Pohl T."/>
            <person name="Merkel B.J."/>
            <person name="Hornburger P."/>
            <person name="Mueller R.-W."/>
            <person name="Bruemmer F."/>
            <person name="Labrenz M."/>
            <person name="Spormann A.M."/>
            <person name="Op Den Camp H."/>
            <person name="Overmann J."/>
            <person name="Amann R."/>
            <person name="Jetten M.S.M."/>
            <person name="Mascher T."/>
            <person name="Medema M.H."/>
            <person name="Devos D.P."/>
            <person name="Kaster A.-K."/>
            <person name="Ovreas L."/>
            <person name="Rohde M."/>
            <person name="Galperin M.Y."/>
            <person name="Jogler C."/>
        </authorList>
    </citation>
    <scope>NUCLEOTIDE SEQUENCE [LARGE SCALE GENOMIC DNA]</scope>
    <source>
        <strain evidence="2 3">Pla52o</strain>
    </source>
</reference>
<comment type="caution">
    <text evidence="2">The sequence shown here is derived from an EMBL/GenBank/DDBJ whole genome shotgun (WGS) entry which is preliminary data.</text>
</comment>
<proteinExistence type="predicted"/>
<dbReference type="AlphaFoldDB" id="A0A5C6BHM9"/>
<dbReference type="Proteomes" id="UP000316304">
    <property type="component" value="Unassembled WGS sequence"/>
</dbReference>
<accession>A0A5C6BHM9</accession>
<protein>
    <submittedName>
        <fullName evidence="2">Uncharacterized protein</fullName>
    </submittedName>
</protein>
<sequence length="111" mass="12587">MSKPKLFTVCHPVGMTVAQTQNPTTSTFPQPTLTPSRSPPSSRSPKVKLLGEGGLELGCLMGFEPVFTHAHLDDDGDTHRHRRLHRLFDYRHHRFAFGFGHVEDDFVVHRQ</sequence>
<gene>
    <name evidence="2" type="ORF">Pla52o_56350</name>
</gene>
<evidence type="ECO:0000313" key="3">
    <source>
        <dbReference type="Proteomes" id="UP000316304"/>
    </source>
</evidence>
<organism evidence="2 3">
    <name type="scientific">Novipirellula galeiformis</name>
    <dbReference type="NCBI Taxonomy" id="2528004"/>
    <lineage>
        <taxon>Bacteria</taxon>
        <taxon>Pseudomonadati</taxon>
        <taxon>Planctomycetota</taxon>
        <taxon>Planctomycetia</taxon>
        <taxon>Pirellulales</taxon>
        <taxon>Pirellulaceae</taxon>
        <taxon>Novipirellula</taxon>
    </lineage>
</organism>
<evidence type="ECO:0000313" key="2">
    <source>
        <dbReference type="EMBL" id="TWU11197.1"/>
    </source>
</evidence>
<keyword evidence="3" id="KW-1185">Reference proteome</keyword>
<feature type="region of interest" description="Disordered" evidence="1">
    <location>
        <begin position="18"/>
        <end position="46"/>
    </location>
</feature>
<feature type="compositionally biased region" description="Low complexity" evidence="1">
    <location>
        <begin position="35"/>
        <end position="44"/>
    </location>
</feature>